<keyword evidence="2" id="KW-1185">Reference proteome</keyword>
<dbReference type="EMBL" id="JAKEVY010000004">
    <property type="protein sequence ID" value="MCF1716336.1"/>
    <property type="molecule type" value="Genomic_DNA"/>
</dbReference>
<name>A0ABS9BP04_9BACT</name>
<sequence>MAVKCKFSLAIIYGKKAIANPELKATYQAIAKKNQSAFNVAVLDAL</sequence>
<evidence type="ECO:0000313" key="1">
    <source>
        <dbReference type="EMBL" id="MCF1716336.1"/>
    </source>
</evidence>
<protein>
    <submittedName>
        <fullName evidence="1">Uncharacterized protein</fullName>
    </submittedName>
</protein>
<proteinExistence type="predicted"/>
<comment type="caution">
    <text evidence="1">The sequence shown here is derived from an EMBL/GenBank/DDBJ whole genome shotgun (WGS) entry which is preliminary data.</text>
</comment>
<evidence type="ECO:0000313" key="2">
    <source>
        <dbReference type="Proteomes" id="UP001200145"/>
    </source>
</evidence>
<gene>
    <name evidence="1" type="ORF">L0U88_16965</name>
</gene>
<reference evidence="1 2" key="1">
    <citation type="submission" date="2022-01" db="EMBL/GenBank/DDBJ databases">
        <title>Flavihumibacter sp. nov., isolated from sediment of a river.</title>
        <authorList>
            <person name="Liu H."/>
        </authorList>
    </citation>
    <scope>NUCLEOTIDE SEQUENCE [LARGE SCALE GENOMIC DNA]</scope>
    <source>
        <strain evidence="1 2">RY-1</strain>
    </source>
</reference>
<accession>A0ABS9BP04</accession>
<dbReference type="RefSeq" id="WP_234867430.1">
    <property type="nucleotide sequence ID" value="NZ_JAKEVY010000004.1"/>
</dbReference>
<organism evidence="1 2">
    <name type="scientific">Flavihumibacter fluminis</name>
    <dbReference type="NCBI Taxonomy" id="2909236"/>
    <lineage>
        <taxon>Bacteria</taxon>
        <taxon>Pseudomonadati</taxon>
        <taxon>Bacteroidota</taxon>
        <taxon>Chitinophagia</taxon>
        <taxon>Chitinophagales</taxon>
        <taxon>Chitinophagaceae</taxon>
        <taxon>Flavihumibacter</taxon>
    </lineage>
</organism>
<dbReference type="Proteomes" id="UP001200145">
    <property type="component" value="Unassembled WGS sequence"/>
</dbReference>